<feature type="domain" description="NADH:ubiquinone oxidoreductase intermediate-associated protein 30" evidence="2">
    <location>
        <begin position="19"/>
        <end position="163"/>
    </location>
</feature>
<dbReference type="InterPro" id="IPR008979">
    <property type="entry name" value="Galactose-bd-like_sf"/>
</dbReference>
<name>A0AA37TNG4_9GAMM</name>
<dbReference type="PANTHER" id="PTHR13194:SF19">
    <property type="entry name" value="NAD(P)-BINDING ROSSMANN-FOLD SUPERFAMILY PROTEIN"/>
    <property type="match status" value="1"/>
</dbReference>
<dbReference type="AlphaFoldDB" id="A0AA37TNG4"/>
<dbReference type="RefSeq" id="WP_095498743.1">
    <property type="nucleotide sequence ID" value="NZ_NRRC01000004.1"/>
</dbReference>
<dbReference type="InterPro" id="IPR039131">
    <property type="entry name" value="NDUFAF1"/>
</dbReference>
<dbReference type="Proteomes" id="UP001157439">
    <property type="component" value="Unassembled WGS sequence"/>
</dbReference>
<evidence type="ECO:0000313" key="3">
    <source>
        <dbReference type="EMBL" id="GLS83713.1"/>
    </source>
</evidence>
<dbReference type="EMBL" id="BSPO01000003">
    <property type="protein sequence ID" value="GLS83713.1"/>
    <property type="molecule type" value="Genomic_DNA"/>
</dbReference>
<protein>
    <submittedName>
        <fullName evidence="3">NADH:ubiquinone oxidoreductase</fullName>
    </submittedName>
</protein>
<gene>
    <name evidence="3" type="ORF">GCM10007894_16900</name>
</gene>
<reference evidence="3 4" key="1">
    <citation type="journal article" date="2014" name="Int. J. Syst. Evol. Microbiol.">
        <title>Complete genome sequence of Corynebacterium casei LMG S-19264T (=DSM 44701T), isolated from a smear-ripened cheese.</title>
        <authorList>
            <consortium name="US DOE Joint Genome Institute (JGI-PGF)"/>
            <person name="Walter F."/>
            <person name="Albersmeier A."/>
            <person name="Kalinowski J."/>
            <person name="Ruckert C."/>
        </authorList>
    </citation>
    <scope>NUCLEOTIDE SEQUENCE [LARGE SCALE GENOMIC DNA]</scope>
    <source>
        <strain evidence="3 4">NBRC 112785</strain>
    </source>
</reference>
<evidence type="ECO:0000259" key="2">
    <source>
        <dbReference type="Pfam" id="PF08547"/>
    </source>
</evidence>
<organism evidence="3 4">
    <name type="scientific">Paraferrimonas haliotis</name>
    <dbReference type="NCBI Taxonomy" id="2013866"/>
    <lineage>
        <taxon>Bacteria</taxon>
        <taxon>Pseudomonadati</taxon>
        <taxon>Pseudomonadota</taxon>
        <taxon>Gammaproteobacteria</taxon>
        <taxon>Alteromonadales</taxon>
        <taxon>Ferrimonadaceae</taxon>
        <taxon>Paraferrimonas</taxon>
    </lineage>
</organism>
<proteinExistence type="inferred from homology"/>
<comment type="caution">
    <text evidence="3">The sequence shown here is derived from an EMBL/GenBank/DDBJ whole genome shotgun (WGS) entry which is preliminary data.</text>
</comment>
<dbReference type="PANTHER" id="PTHR13194">
    <property type="entry name" value="COMPLEX I INTERMEDIATE-ASSOCIATED PROTEIN 30"/>
    <property type="match status" value="1"/>
</dbReference>
<evidence type="ECO:0000256" key="1">
    <source>
        <dbReference type="ARBA" id="ARBA00007884"/>
    </source>
</evidence>
<comment type="similarity">
    <text evidence="1">Belongs to the CIA30 family.</text>
</comment>
<dbReference type="Pfam" id="PF08547">
    <property type="entry name" value="CIA30"/>
    <property type="match status" value="1"/>
</dbReference>
<accession>A0AA37TNG4</accession>
<dbReference type="InterPro" id="IPR013857">
    <property type="entry name" value="NADH-UbQ_OxRdtase-assoc_prot30"/>
</dbReference>
<dbReference type="SUPFAM" id="SSF49785">
    <property type="entry name" value="Galactose-binding domain-like"/>
    <property type="match status" value="1"/>
</dbReference>
<keyword evidence="4" id="KW-1185">Reference proteome</keyword>
<evidence type="ECO:0000313" key="4">
    <source>
        <dbReference type="Proteomes" id="UP001157439"/>
    </source>
</evidence>
<sequence length="171" mass="19009">MDLGAAISTEQYQQVISVDSRNWSRVNDTVMGGLSRGRFVDNEGVGVFEGFVSLANNGGFALVRQATAAPLFRPQRISIKVKGDGKRYRLRLKSRANAYPIGYDAPFQTRAGVWQEFSFDPSRFQPKFRGQPVANAAPLRFDDVSEVGFIIADKQAGEFRLQIASISWQTN</sequence>